<dbReference type="EMBL" id="BNEE01000006">
    <property type="protein sequence ID" value="GHI85226.1"/>
    <property type="molecule type" value="Genomic_DNA"/>
</dbReference>
<evidence type="ECO:0000313" key="3">
    <source>
        <dbReference type="EMBL" id="GHI85226.1"/>
    </source>
</evidence>
<organism evidence="3 4">
    <name type="scientific">Streptomyces xanthophaeus</name>
    <dbReference type="NCBI Taxonomy" id="67385"/>
    <lineage>
        <taxon>Bacteria</taxon>
        <taxon>Bacillati</taxon>
        <taxon>Actinomycetota</taxon>
        <taxon>Actinomycetes</taxon>
        <taxon>Kitasatosporales</taxon>
        <taxon>Streptomycetaceae</taxon>
        <taxon>Streptomyces</taxon>
    </lineage>
</organism>
<feature type="transmembrane region" description="Helical" evidence="2">
    <location>
        <begin position="41"/>
        <end position="57"/>
    </location>
</feature>
<feature type="transmembrane region" description="Helical" evidence="2">
    <location>
        <begin position="162"/>
        <end position="186"/>
    </location>
</feature>
<feature type="region of interest" description="Disordered" evidence="1">
    <location>
        <begin position="1"/>
        <end position="30"/>
    </location>
</feature>
<feature type="transmembrane region" description="Helical" evidence="2">
    <location>
        <begin position="135"/>
        <end position="155"/>
    </location>
</feature>
<name>A0A919GYX1_9ACTN</name>
<protein>
    <submittedName>
        <fullName evidence="3">Uncharacterized protein</fullName>
    </submittedName>
</protein>
<keyword evidence="2" id="KW-0472">Membrane</keyword>
<evidence type="ECO:0000256" key="1">
    <source>
        <dbReference type="SAM" id="MobiDB-lite"/>
    </source>
</evidence>
<keyword evidence="4" id="KW-1185">Reference proteome</keyword>
<proteinExistence type="predicted"/>
<reference evidence="3" key="1">
    <citation type="submission" date="2020-09" db="EMBL/GenBank/DDBJ databases">
        <title>Whole genome shotgun sequence of Streptomyces xanthophaeus NBRC 12829.</title>
        <authorList>
            <person name="Komaki H."/>
            <person name="Tamura T."/>
        </authorList>
    </citation>
    <scope>NUCLEOTIDE SEQUENCE</scope>
    <source>
        <strain evidence="3">NBRC 12829</strain>
    </source>
</reference>
<dbReference type="AlphaFoldDB" id="A0A919GYX1"/>
<keyword evidence="2" id="KW-0812">Transmembrane</keyword>
<evidence type="ECO:0000313" key="4">
    <source>
        <dbReference type="Proteomes" id="UP000600026"/>
    </source>
</evidence>
<dbReference type="RefSeq" id="WP_237403345.1">
    <property type="nucleotide sequence ID" value="NZ_BNEE01000006.1"/>
</dbReference>
<gene>
    <name evidence="3" type="ORF">Sxan_25900</name>
</gene>
<evidence type="ECO:0000256" key="2">
    <source>
        <dbReference type="SAM" id="Phobius"/>
    </source>
</evidence>
<comment type="caution">
    <text evidence="3">The sequence shown here is derived from an EMBL/GenBank/DDBJ whole genome shotgun (WGS) entry which is preliminary data.</text>
</comment>
<feature type="transmembrane region" description="Helical" evidence="2">
    <location>
        <begin position="104"/>
        <end position="129"/>
    </location>
</feature>
<dbReference type="Proteomes" id="UP000600026">
    <property type="component" value="Unassembled WGS sequence"/>
</dbReference>
<sequence>MGHEDTADTGPAASGPERGDATAAAPGQDVQAATDRLKERLYATITMISVVIGLAVSEHADAPGAAATVVTAAVGLWLATLVADQQAHRVVHGRVASGRVLRRMLWVSSPLLLSAVGPLVLIGSAALGVMELTTALYAAAGVSVTSLFGWGWYGGVRMGSGWAVAVLAGLLDAAIGLAVAVVKAAAGH</sequence>
<accession>A0A919GYX1</accession>
<feature type="transmembrane region" description="Helical" evidence="2">
    <location>
        <begin position="63"/>
        <end position="83"/>
    </location>
</feature>
<keyword evidence="2" id="KW-1133">Transmembrane helix</keyword>